<dbReference type="Proteomes" id="UP000030655">
    <property type="component" value="Unassembled WGS sequence"/>
</dbReference>
<protein>
    <submittedName>
        <fullName evidence="1">Uncharacterized protein</fullName>
    </submittedName>
</protein>
<dbReference type="AlphaFoldDB" id="A0A059EYM4"/>
<name>A0A059EYM4_9MICR</name>
<gene>
    <name evidence="1" type="ORF">H312_02485</name>
</gene>
<sequence>MGTSTTEPRIPNLLVLKSQQEQVIPFIHCITSYNNIKITDTNTIHHIKETFTENRTIKLTIMDLRNKNTKELEIKNSEKLGLSVKYFPSLLGIKYNKIVSIENESPLYNYKSFFINKYFLGIEGIFSTEETFVVNIFRNKGKEVNFLILDENKSKLNIYTVKINETEPYLGLEYEEESEMNDNDITYSLNINSLKDLPMDEQRPDFAELKIAELDEKNENQSAKDINEVNRNISTKSSLVDTSIQNEPQFISSFLVEESTYDKQSKESASIIMQEGSQESIKLTGDKQMKSAKDNSLNKEIEVQVKLQEADSEKNTLLGVNSLQDPQQQDEINSEKKPEYILTKETKDPQKIEENVVSSLPNESYTVFNSSKEKEVLFKNTKLEEIETLNNKIDQELVINSDITQNYSSKEDINNDKASNIDEEVTEEYSSLKTEQIKVNQEVKDIFLNDLKNSSVKKEGEGEGDFW</sequence>
<reference evidence="2" key="1">
    <citation type="submission" date="2013-02" db="EMBL/GenBank/DDBJ databases">
        <authorList>
            <consortium name="The Broad Institute Genome Sequencing Platform"/>
            <person name="Cuomo C."/>
            <person name="Becnel J."/>
            <person name="Sanscrainte N."/>
            <person name="Walker B."/>
            <person name="Young S.K."/>
            <person name="Zeng Q."/>
            <person name="Gargeya S."/>
            <person name="Fitzgerald M."/>
            <person name="Haas B."/>
            <person name="Abouelleil A."/>
            <person name="Alvarado L."/>
            <person name="Arachchi H.M."/>
            <person name="Berlin A.M."/>
            <person name="Chapman S.B."/>
            <person name="Dewar J."/>
            <person name="Goldberg J."/>
            <person name="Griggs A."/>
            <person name="Gujja S."/>
            <person name="Hansen M."/>
            <person name="Howarth C."/>
            <person name="Imamovic A."/>
            <person name="Larimer J."/>
            <person name="McCowan C."/>
            <person name="Murphy C."/>
            <person name="Neiman D."/>
            <person name="Pearson M."/>
            <person name="Priest M."/>
            <person name="Roberts A."/>
            <person name="Saif S."/>
            <person name="Shea T."/>
            <person name="Sisk P."/>
            <person name="Sykes S."/>
            <person name="Wortman J."/>
            <person name="Nusbaum C."/>
            <person name="Birren B."/>
        </authorList>
    </citation>
    <scope>NUCLEOTIDE SEQUENCE [LARGE SCALE GENOMIC DNA]</scope>
    <source>
        <strain evidence="2">PRA339</strain>
    </source>
</reference>
<dbReference type="STRING" id="1288291.A0A059EYM4"/>
<dbReference type="EMBL" id="KK365202">
    <property type="protein sequence ID" value="KCZ80123.1"/>
    <property type="molecule type" value="Genomic_DNA"/>
</dbReference>
<organism evidence="1 2">
    <name type="scientific">Anncaliia algerae PRA339</name>
    <dbReference type="NCBI Taxonomy" id="1288291"/>
    <lineage>
        <taxon>Eukaryota</taxon>
        <taxon>Fungi</taxon>
        <taxon>Fungi incertae sedis</taxon>
        <taxon>Microsporidia</taxon>
        <taxon>Tubulinosematoidea</taxon>
        <taxon>Tubulinosematidae</taxon>
        <taxon>Anncaliia</taxon>
    </lineage>
</organism>
<dbReference type="OrthoDB" id="10363213at2759"/>
<proteinExistence type="predicted"/>
<reference evidence="1 2" key="2">
    <citation type="submission" date="2014-03" db="EMBL/GenBank/DDBJ databases">
        <title>The Genome Sequence of Anncaliia algerae insect isolate PRA339.</title>
        <authorList>
            <consortium name="The Broad Institute Genome Sequencing Platform"/>
            <consortium name="The Broad Institute Genome Sequencing Center for Infectious Disease"/>
            <person name="Cuomo C."/>
            <person name="Becnel J."/>
            <person name="Sanscrainte N."/>
            <person name="Walker B."/>
            <person name="Young S.K."/>
            <person name="Zeng Q."/>
            <person name="Gargeya S."/>
            <person name="Fitzgerald M."/>
            <person name="Haas B."/>
            <person name="Abouelleil A."/>
            <person name="Alvarado L."/>
            <person name="Arachchi H.M."/>
            <person name="Berlin A.M."/>
            <person name="Chapman S.B."/>
            <person name="Dewar J."/>
            <person name="Goldberg J."/>
            <person name="Griggs A."/>
            <person name="Gujja S."/>
            <person name="Hansen M."/>
            <person name="Howarth C."/>
            <person name="Imamovic A."/>
            <person name="Larimer J."/>
            <person name="McCowan C."/>
            <person name="Murphy C."/>
            <person name="Neiman D."/>
            <person name="Pearson M."/>
            <person name="Priest M."/>
            <person name="Roberts A."/>
            <person name="Saif S."/>
            <person name="Shea T."/>
            <person name="Sisk P."/>
            <person name="Sykes S."/>
            <person name="Wortman J."/>
            <person name="Nusbaum C."/>
            <person name="Birren B."/>
        </authorList>
    </citation>
    <scope>NUCLEOTIDE SEQUENCE [LARGE SCALE GENOMIC DNA]</scope>
    <source>
        <strain evidence="1 2">PRA339</strain>
    </source>
</reference>
<keyword evidence="2" id="KW-1185">Reference proteome</keyword>
<evidence type="ECO:0000313" key="1">
    <source>
        <dbReference type="EMBL" id="KCZ80123.1"/>
    </source>
</evidence>
<evidence type="ECO:0000313" key="2">
    <source>
        <dbReference type="Proteomes" id="UP000030655"/>
    </source>
</evidence>
<accession>A0A059EYM4</accession>
<dbReference type="HOGENOM" id="CLU_585216_0_0_1"/>
<dbReference type="VEuPathDB" id="MicrosporidiaDB:H312_02485"/>